<name>G9AI68_SINF1</name>
<reference evidence="2 3" key="1">
    <citation type="journal article" date="2012" name="J. Bacteriol.">
        <title>Genome sequence of the soybean symbiont Sinorhizobium fredii HH103.</title>
        <authorList>
            <person name="Weidner S."/>
            <person name="Becker A."/>
            <person name="Bonilla I."/>
            <person name="Jaenicke S."/>
            <person name="Lloret J."/>
            <person name="Margaret I."/>
            <person name="Puhler A."/>
            <person name="Ruiz-Sainz J.E."/>
            <person name="Schneiker-Bekel S."/>
            <person name="Szczepanowski R."/>
            <person name="Vinardell J.M."/>
            <person name="Zehner S."/>
            <person name="Gottfert M."/>
        </authorList>
    </citation>
    <scope>NUCLEOTIDE SEQUENCE [LARGE SCALE GENOMIC DNA]</scope>
    <source>
        <strain evidence="2 3">HH103</strain>
        <plasmid evidence="3">pSfHH103e</plasmid>
    </source>
</reference>
<accession>G9AI68</accession>
<evidence type="ECO:0000259" key="1">
    <source>
        <dbReference type="Pfam" id="PF12760"/>
    </source>
</evidence>
<gene>
    <name evidence="2" type="ordered locus">SFHH103_06291</name>
</gene>
<evidence type="ECO:0000313" key="3">
    <source>
        <dbReference type="Proteomes" id="UP000007735"/>
    </source>
</evidence>
<keyword evidence="2" id="KW-0614">Plasmid</keyword>
<protein>
    <recommendedName>
        <fullName evidence="1">Transposase zinc-ribbon domain-containing protein</fullName>
    </recommendedName>
</protein>
<dbReference type="KEGG" id="sfh:SFHH103_06291"/>
<evidence type="ECO:0000313" key="2">
    <source>
        <dbReference type="EMBL" id="CCF00750.1"/>
    </source>
</evidence>
<dbReference type="EMBL" id="HE616899">
    <property type="protein sequence ID" value="CCF00750.1"/>
    <property type="molecule type" value="Genomic_DNA"/>
</dbReference>
<dbReference type="HOGENOM" id="CLU_044348_3_0_5"/>
<dbReference type="Pfam" id="PF12760">
    <property type="entry name" value="Zn_ribbon_IS1595"/>
    <property type="match status" value="1"/>
</dbReference>
<dbReference type="Proteomes" id="UP000007735">
    <property type="component" value="Plasmid pSfHH103e"/>
</dbReference>
<dbReference type="InterPro" id="IPR024442">
    <property type="entry name" value="Transposase_Zn_ribbon"/>
</dbReference>
<proteinExistence type="predicted"/>
<sequence length="221" mass="24815">MASSLFPTRWKHDKPPSIEKFVETFHDDYACAEYLAKKRWPDGFACPRCGSRKAWRLEARPWLWECAGKGSDPKCRHQASVISGTVMQGTHLPLRKWFLAAYLVATHSNGISALQLQPKLGVSYKTAWLVLHKLRRAMVDPVRTPLAGNIDVDESAIPYRRKGEHLKRGGGSSTANQIWIAGAVERIGKFGVGRIRLARIADRSRQASSPSWSRTHSPDRS</sequence>
<geneLocation type="plasmid" evidence="2 3">
    <name>pSfHH103e</name>
</geneLocation>
<dbReference type="AlphaFoldDB" id="G9AI68"/>
<dbReference type="NCBIfam" id="NF033547">
    <property type="entry name" value="transpos_IS1595"/>
    <property type="match status" value="1"/>
</dbReference>
<organism evidence="2 3">
    <name type="scientific">Sinorhizobium fredii (strain HH103)</name>
    <dbReference type="NCBI Taxonomy" id="1117943"/>
    <lineage>
        <taxon>Bacteria</taxon>
        <taxon>Pseudomonadati</taxon>
        <taxon>Pseudomonadota</taxon>
        <taxon>Alphaproteobacteria</taxon>
        <taxon>Hyphomicrobiales</taxon>
        <taxon>Rhizobiaceae</taxon>
        <taxon>Sinorhizobium/Ensifer group</taxon>
        <taxon>Sinorhizobium</taxon>
    </lineage>
</organism>
<feature type="domain" description="Transposase zinc-ribbon" evidence="1">
    <location>
        <begin position="27"/>
        <end position="78"/>
    </location>
</feature>